<reference evidence="2 3" key="1">
    <citation type="journal article" date="2015" name="Genome Announc.">
        <title>Expanding the biotechnology potential of lactobacilli through comparative genomics of 213 strains and associated genera.</title>
        <authorList>
            <person name="Sun Z."/>
            <person name="Harris H.M."/>
            <person name="McCann A."/>
            <person name="Guo C."/>
            <person name="Argimon S."/>
            <person name="Zhang W."/>
            <person name="Yang X."/>
            <person name="Jeffery I.B."/>
            <person name="Cooney J.C."/>
            <person name="Kagawa T.F."/>
            <person name="Liu W."/>
            <person name="Song Y."/>
            <person name="Salvetti E."/>
            <person name="Wrobel A."/>
            <person name="Rasinkangas P."/>
            <person name="Parkhill J."/>
            <person name="Rea M.C."/>
            <person name="O'Sullivan O."/>
            <person name="Ritari J."/>
            <person name="Douillard F.P."/>
            <person name="Paul Ross R."/>
            <person name="Yang R."/>
            <person name="Briner A.E."/>
            <person name="Felis G.E."/>
            <person name="de Vos W.M."/>
            <person name="Barrangou R."/>
            <person name="Klaenhammer T.R."/>
            <person name="Caufield P.W."/>
            <person name="Cui Y."/>
            <person name="Zhang H."/>
            <person name="O'Toole P.W."/>
        </authorList>
    </citation>
    <scope>NUCLEOTIDE SEQUENCE [LARGE SCALE GENOMIC DNA]</scope>
    <source>
        <strain evidence="2 3">DSM 16761</strain>
    </source>
</reference>
<dbReference type="Proteomes" id="UP000051307">
    <property type="component" value="Unassembled WGS sequence"/>
</dbReference>
<feature type="transmembrane region" description="Helical" evidence="1">
    <location>
        <begin position="294"/>
        <end position="311"/>
    </location>
</feature>
<comment type="caution">
    <text evidence="2">The sequence shown here is derived from an EMBL/GenBank/DDBJ whole genome shotgun (WGS) entry which is preliminary data.</text>
</comment>
<dbReference type="EMBL" id="AZFU01000025">
    <property type="protein sequence ID" value="KRM03841.1"/>
    <property type="molecule type" value="Genomic_DNA"/>
</dbReference>
<name>A0A0R1VEE8_9LACO</name>
<keyword evidence="1" id="KW-0812">Transmembrane</keyword>
<feature type="transmembrane region" description="Helical" evidence="1">
    <location>
        <begin position="108"/>
        <end position="127"/>
    </location>
</feature>
<gene>
    <name evidence="2" type="ORF">FC59_GL001013</name>
</gene>
<dbReference type="eggNOG" id="ENOG5030BMI">
    <property type="taxonomic scope" value="Bacteria"/>
</dbReference>
<feature type="transmembrane region" description="Helical" evidence="1">
    <location>
        <begin position="12"/>
        <end position="32"/>
    </location>
</feature>
<feature type="transmembrane region" description="Helical" evidence="1">
    <location>
        <begin position="77"/>
        <end position="96"/>
    </location>
</feature>
<sequence length="552" mass="63630">MREKYYNKRFLSVVIIAEIITFILINFVFYFAGSVKNFDFYPTYIVGILIFLICVAFMLPKYSDRLSILFLNYNRKLLLAIVIFIFLLIIFDPLLIKEGPILDNNKSVTTIVFAVLGGISVPLLGYLNKLPVISIKVLNNNLIDDDGNISATIDDVLNIRILCNSTNQEIVRFMGICFQEDIDKIEASFFKNKDKLFMPVKKLNNGKEYKLESPPELIQPHEFSREYHLNCRDIINAIPEENLNRKSFCIVFNNADGVCFSRLLTINMGKENKVTNKITNDEKLNTLYEDEDRAFKIVCGIVILICLIMLVGNKLIEMKLWNVLTALTGALGTIAAIISGFYQMNKQNKLNRAEKVEEYRPKFACHFISKTGGNKAIVLPYDPNLDQDQIDSMLRNAGKHSLIEIQNISKNSIYEIAIKLIYDNNHKDYTEMFNYSGLQFSQELIIIPGKVVQGKKEKLKKVIIKFTTPGNETGYCVYDDSHKDSDGYMQFIHPIYKYERTNNNEVTVNPDINEYFLSSDDLKDEDYQFDEEKMYKNGILRHNYDANSKTEK</sequence>
<evidence type="ECO:0000256" key="1">
    <source>
        <dbReference type="SAM" id="Phobius"/>
    </source>
</evidence>
<proteinExistence type="predicted"/>
<evidence type="ECO:0000313" key="3">
    <source>
        <dbReference type="Proteomes" id="UP000051307"/>
    </source>
</evidence>
<protein>
    <submittedName>
        <fullName evidence="2">Uncharacterized protein</fullName>
    </submittedName>
</protein>
<accession>A0A0R1VEE8</accession>
<dbReference type="PATRIC" id="fig|1423767.3.peg.1049"/>
<keyword evidence="1" id="KW-1133">Transmembrane helix</keyword>
<organism evidence="2 3">
    <name type="scientific">Lactobacillus kitasatonis DSM 16761 = JCM 1039</name>
    <dbReference type="NCBI Taxonomy" id="1423767"/>
    <lineage>
        <taxon>Bacteria</taxon>
        <taxon>Bacillati</taxon>
        <taxon>Bacillota</taxon>
        <taxon>Bacilli</taxon>
        <taxon>Lactobacillales</taxon>
        <taxon>Lactobacillaceae</taxon>
        <taxon>Lactobacillus</taxon>
    </lineage>
</organism>
<feature type="transmembrane region" description="Helical" evidence="1">
    <location>
        <begin position="38"/>
        <end position="57"/>
    </location>
</feature>
<dbReference type="AlphaFoldDB" id="A0A0R1VEE8"/>
<dbReference type="RefSeq" id="WP_025014996.1">
    <property type="nucleotide sequence ID" value="NZ_AZFU01000025.1"/>
</dbReference>
<evidence type="ECO:0000313" key="2">
    <source>
        <dbReference type="EMBL" id="KRM03841.1"/>
    </source>
</evidence>
<feature type="transmembrane region" description="Helical" evidence="1">
    <location>
        <begin position="323"/>
        <end position="342"/>
    </location>
</feature>
<keyword evidence="1" id="KW-0472">Membrane</keyword>